<comment type="catalytic activity">
    <reaction evidence="11 14">
        <text>L-leucine + 2-oxoglutarate = 4-methyl-2-oxopentanoate + L-glutamate</text>
        <dbReference type="Rhea" id="RHEA:18321"/>
        <dbReference type="ChEBI" id="CHEBI:16810"/>
        <dbReference type="ChEBI" id="CHEBI:17865"/>
        <dbReference type="ChEBI" id="CHEBI:29985"/>
        <dbReference type="ChEBI" id="CHEBI:57427"/>
        <dbReference type="EC" id="2.6.1.42"/>
    </reaction>
</comment>
<keyword evidence="14" id="KW-0100">Branched-chain amino acid biosynthesis</keyword>
<evidence type="ECO:0000256" key="15">
    <source>
        <dbReference type="RuleBase" id="RU004519"/>
    </source>
</evidence>
<dbReference type="EMBL" id="JAHWDQ010000006">
    <property type="protein sequence ID" value="MBW2942644.1"/>
    <property type="molecule type" value="Genomic_DNA"/>
</dbReference>
<dbReference type="PANTHER" id="PTHR42825">
    <property type="entry name" value="AMINO ACID AMINOTRANSFERASE"/>
    <property type="match status" value="1"/>
</dbReference>
<comment type="cofactor">
    <cofactor evidence="1 13">
        <name>pyridoxal 5'-phosphate</name>
        <dbReference type="ChEBI" id="CHEBI:597326"/>
    </cofactor>
</comment>
<comment type="catalytic activity">
    <reaction evidence="10 14">
        <text>L-isoleucine + 2-oxoglutarate = (S)-3-methyl-2-oxopentanoate + L-glutamate</text>
        <dbReference type="Rhea" id="RHEA:24801"/>
        <dbReference type="ChEBI" id="CHEBI:16810"/>
        <dbReference type="ChEBI" id="CHEBI:29985"/>
        <dbReference type="ChEBI" id="CHEBI:35146"/>
        <dbReference type="ChEBI" id="CHEBI:58045"/>
        <dbReference type="EC" id="2.6.1.42"/>
    </reaction>
</comment>
<evidence type="ECO:0000256" key="6">
    <source>
        <dbReference type="ARBA" id="ARBA00013053"/>
    </source>
</evidence>
<keyword evidence="14 16" id="KW-0808">Transferase</keyword>
<dbReference type="InterPro" id="IPR001544">
    <property type="entry name" value="Aminotrans_IV"/>
</dbReference>
<dbReference type="Pfam" id="PF01063">
    <property type="entry name" value="Aminotran_4"/>
    <property type="match status" value="1"/>
</dbReference>
<accession>A0ABS6VXA1</accession>
<dbReference type="GO" id="GO:0004084">
    <property type="term" value="F:branched-chain-amino-acid transaminase activity"/>
    <property type="evidence" value="ECO:0007669"/>
    <property type="project" value="UniProtKB-EC"/>
</dbReference>
<comment type="similarity">
    <text evidence="5 12">Belongs to the class-IV pyridoxal-phosphate-dependent aminotransferase family.</text>
</comment>
<dbReference type="Proteomes" id="UP001166291">
    <property type="component" value="Unassembled WGS sequence"/>
</dbReference>
<evidence type="ECO:0000256" key="1">
    <source>
        <dbReference type="ARBA" id="ARBA00001933"/>
    </source>
</evidence>
<evidence type="ECO:0000313" key="16">
    <source>
        <dbReference type="EMBL" id="MBW2942644.1"/>
    </source>
</evidence>
<comment type="pathway">
    <text evidence="4 15">Amino-acid biosynthesis; L-leucine biosynthesis; L-leucine from 3-methyl-2-oxobutanoate: step 4/4.</text>
</comment>
<evidence type="ECO:0000256" key="13">
    <source>
        <dbReference type="RuleBase" id="RU004516"/>
    </source>
</evidence>
<dbReference type="NCBIfam" id="TIGR01123">
    <property type="entry name" value="ilvE_II"/>
    <property type="match status" value="1"/>
</dbReference>
<dbReference type="InterPro" id="IPR005786">
    <property type="entry name" value="B_amino_transII"/>
</dbReference>
<sequence length="371" mass="40159">MNSDAQYAASPAPVIASGVLPVLKQFTLPEALGFGRVMAPIMYRAQFRNGGWQAAQVLPYEAISIDPAAKVLHYAQEVFEGLKAYRHSDNNVSLFRPLENWKRFNRSADRMCMPAVPESIFMDGVSAVSSLMAKHIPAKPGQSLYLRPFMIGVDASLGLAASLDNDFYVIASPSEVYQQGSFKVMIERQDCRAALGGTGNVKVGGNYAAALAAGRRVQAAGFDQSLWLDPAEHRYIEELSGMNVFALINGALHTPSLSGSILPGITRDSVLQLARLSGVEVIERSIDINELLEAVVSGECSEVFACGTAAVITPISIIADGDIRYEFKAGNPFATQLHTLLTDIQEGRGEDVFNWNWPLTDVNVLDTSDSV</sequence>
<keyword evidence="8 13" id="KW-0663">Pyridoxal phosphate</keyword>
<reference evidence="16" key="1">
    <citation type="submission" date="2021-07" db="EMBL/GenBank/DDBJ databases">
        <title>Zhongshania sp. CAU 1632 isolated from seawater.</title>
        <authorList>
            <person name="Kim W."/>
        </authorList>
    </citation>
    <scope>NUCLEOTIDE SEQUENCE</scope>
    <source>
        <strain evidence="16">CAU 1632</strain>
    </source>
</reference>
<dbReference type="InterPro" id="IPR018300">
    <property type="entry name" value="Aminotrans_IV_CS"/>
</dbReference>
<proteinExistence type="inferred from homology"/>
<evidence type="ECO:0000256" key="2">
    <source>
        <dbReference type="ARBA" id="ARBA00004824"/>
    </source>
</evidence>
<comment type="caution">
    <text evidence="16">The sequence shown here is derived from an EMBL/GenBank/DDBJ whole genome shotgun (WGS) entry which is preliminary data.</text>
</comment>
<evidence type="ECO:0000256" key="12">
    <source>
        <dbReference type="RuleBase" id="RU004106"/>
    </source>
</evidence>
<comment type="pathway">
    <text evidence="3 15">Amino-acid biosynthesis; L-valine biosynthesis; L-valine from pyruvate: step 4/4.</text>
</comment>
<comment type="catalytic activity">
    <reaction evidence="9 14">
        <text>L-valine + 2-oxoglutarate = 3-methyl-2-oxobutanoate + L-glutamate</text>
        <dbReference type="Rhea" id="RHEA:24813"/>
        <dbReference type="ChEBI" id="CHEBI:11851"/>
        <dbReference type="ChEBI" id="CHEBI:16810"/>
        <dbReference type="ChEBI" id="CHEBI:29985"/>
        <dbReference type="ChEBI" id="CHEBI:57762"/>
        <dbReference type="EC" id="2.6.1.42"/>
    </reaction>
</comment>
<evidence type="ECO:0000256" key="9">
    <source>
        <dbReference type="ARBA" id="ARBA00048212"/>
    </source>
</evidence>
<evidence type="ECO:0000313" key="17">
    <source>
        <dbReference type="Proteomes" id="UP001166291"/>
    </source>
</evidence>
<evidence type="ECO:0000256" key="3">
    <source>
        <dbReference type="ARBA" id="ARBA00004931"/>
    </source>
</evidence>
<evidence type="ECO:0000256" key="7">
    <source>
        <dbReference type="ARBA" id="ARBA00018179"/>
    </source>
</evidence>
<dbReference type="CDD" id="cd01557">
    <property type="entry name" value="BCAT_beta_family"/>
    <property type="match status" value="1"/>
</dbReference>
<dbReference type="InterPro" id="IPR033939">
    <property type="entry name" value="BCAT_family"/>
</dbReference>
<organism evidence="16 17">
    <name type="scientific">Zhongshania aquimaris</name>
    <dbReference type="NCBI Taxonomy" id="2857107"/>
    <lineage>
        <taxon>Bacteria</taxon>
        <taxon>Pseudomonadati</taxon>
        <taxon>Pseudomonadota</taxon>
        <taxon>Gammaproteobacteria</taxon>
        <taxon>Cellvibrionales</taxon>
        <taxon>Spongiibacteraceae</taxon>
        <taxon>Zhongshania</taxon>
    </lineage>
</organism>
<dbReference type="RefSeq" id="WP_219044886.1">
    <property type="nucleotide sequence ID" value="NZ_JAHWDQ010000006.1"/>
</dbReference>
<dbReference type="PIRSF" id="PIRSF006468">
    <property type="entry name" value="BCAT1"/>
    <property type="match status" value="1"/>
</dbReference>
<keyword evidence="14" id="KW-0028">Amino-acid biosynthesis</keyword>
<evidence type="ECO:0000256" key="14">
    <source>
        <dbReference type="RuleBase" id="RU004517"/>
    </source>
</evidence>
<dbReference type="PANTHER" id="PTHR42825:SF7">
    <property type="entry name" value="BRANCHED-CHAIN-AMINO-ACID AMINOTRANSFERASE"/>
    <property type="match status" value="1"/>
</dbReference>
<evidence type="ECO:0000256" key="10">
    <source>
        <dbReference type="ARBA" id="ARBA00048798"/>
    </source>
</evidence>
<dbReference type="PROSITE" id="PS00770">
    <property type="entry name" value="AA_TRANSFER_CLASS_4"/>
    <property type="match status" value="1"/>
</dbReference>
<evidence type="ECO:0000256" key="8">
    <source>
        <dbReference type="ARBA" id="ARBA00022898"/>
    </source>
</evidence>
<keyword evidence="17" id="KW-1185">Reference proteome</keyword>
<protein>
    <recommendedName>
        <fullName evidence="7 14">Branched-chain-amino-acid aminotransferase</fullName>
        <ecNumber evidence="6 14">2.6.1.42</ecNumber>
    </recommendedName>
</protein>
<keyword evidence="14 16" id="KW-0032">Aminotransferase</keyword>
<evidence type="ECO:0000256" key="11">
    <source>
        <dbReference type="ARBA" id="ARBA00049229"/>
    </source>
</evidence>
<dbReference type="EC" id="2.6.1.42" evidence="6 14"/>
<comment type="pathway">
    <text evidence="2 15">Amino-acid biosynthesis; L-isoleucine biosynthesis; L-isoleucine from 2-oxobutanoate: step 4/4.</text>
</comment>
<evidence type="ECO:0000256" key="5">
    <source>
        <dbReference type="ARBA" id="ARBA00009320"/>
    </source>
</evidence>
<name>A0ABS6VXA1_9GAMM</name>
<dbReference type="NCBIfam" id="NF009897">
    <property type="entry name" value="PRK13357.1"/>
    <property type="match status" value="1"/>
</dbReference>
<evidence type="ECO:0000256" key="4">
    <source>
        <dbReference type="ARBA" id="ARBA00005072"/>
    </source>
</evidence>
<gene>
    <name evidence="16" type="ORF">KXJ70_17735</name>
</gene>